<evidence type="ECO:0000313" key="8">
    <source>
        <dbReference type="EMBL" id="POZ49726.1"/>
    </source>
</evidence>
<dbReference type="GO" id="GO:0005524">
    <property type="term" value="F:ATP binding"/>
    <property type="evidence" value="ECO:0007669"/>
    <property type="project" value="UniProtKB-KW"/>
</dbReference>
<evidence type="ECO:0000256" key="2">
    <source>
        <dbReference type="ARBA" id="ARBA00022801"/>
    </source>
</evidence>
<evidence type="ECO:0000256" key="4">
    <source>
        <dbReference type="ARBA" id="ARBA00022840"/>
    </source>
</evidence>
<reference evidence="8 9" key="1">
    <citation type="submission" date="2017-11" db="EMBL/GenBank/DDBJ databases">
        <title>Draft Genome Sequence of Methylobacter psychrotolerans Sph1T, an Obligate Methanotroph from Low-Temperature Environments.</title>
        <authorList>
            <person name="Oshkin I.Y."/>
            <person name="Miroshnikov K."/>
            <person name="Belova S.E."/>
            <person name="Korzhenkov A."/>
            <person name="Toshchakov S.V."/>
            <person name="Dedysh S.N."/>
        </authorList>
    </citation>
    <scope>NUCLEOTIDE SEQUENCE [LARGE SCALE GENOMIC DNA]</scope>
    <source>
        <strain evidence="8 9">Sph1</strain>
    </source>
</reference>
<dbReference type="Gene3D" id="3.40.50.300">
    <property type="entry name" value="P-loop containing nucleotide triphosphate hydrolases"/>
    <property type="match status" value="2"/>
</dbReference>
<dbReference type="EMBL" id="PGFZ01000026">
    <property type="protein sequence ID" value="POZ49726.1"/>
    <property type="molecule type" value="Genomic_DNA"/>
</dbReference>
<dbReference type="GO" id="GO:0005829">
    <property type="term" value="C:cytosol"/>
    <property type="evidence" value="ECO:0007669"/>
    <property type="project" value="TreeGrafter"/>
</dbReference>
<dbReference type="InterPro" id="IPR013986">
    <property type="entry name" value="DExx_box_DNA_helicase_dom_sf"/>
</dbReference>
<keyword evidence="4" id="KW-0067">ATP-binding</keyword>
<dbReference type="AlphaFoldDB" id="A0A2S5CFZ9"/>
<dbReference type="Pfam" id="PF13538">
    <property type="entry name" value="UvrD_C_2"/>
    <property type="match status" value="1"/>
</dbReference>
<dbReference type="GO" id="GO:0043138">
    <property type="term" value="F:3'-5' DNA helicase activity"/>
    <property type="evidence" value="ECO:0007669"/>
    <property type="project" value="TreeGrafter"/>
</dbReference>
<dbReference type="GO" id="GO:0016787">
    <property type="term" value="F:hydrolase activity"/>
    <property type="evidence" value="ECO:0007669"/>
    <property type="project" value="UniProtKB-KW"/>
</dbReference>
<organism evidence="8 9">
    <name type="scientific">Methylovulum psychrotolerans</name>
    <dbReference type="NCBI Taxonomy" id="1704499"/>
    <lineage>
        <taxon>Bacteria</taxon>
        <taxon>Pseudomonadati</taxon>
        <taxon>Pseudomonadota</taxon>
        <taxon>Gammaproteobacteria</taxon>
        <taxon>Methylococcales</taxon>
        <taxon>Methylococcaceae</taxon>
        <taxon>Methylovulum</taxon>
    </lineage>
</organism>
<dbReference type="SUPFAM" id="SSF52540">
    <property type="entry name" value="P-loop containing nucleoside triphosphate hydrolases"/>
    <property type="match status" value="1"/>
</dbReference>
<proteinExistence type="predicted"/>
<evidence type="ECO:0000256" key="6">
    <source>
        <dbReference type="ARBA" id="ARBA00034923"/>
    </source>
</evidence>
<comment type="caution">
    <text evidence="8">The sequence shown here is derived from an EMBL/GenBank/DDBJ whole genome shotgun (WGS) entry which is preliminary data.</text>
</comment>
<evidence type="ECO:0000313" key="9">
    <source>
        <dbReference type="Proteomes" id="UP000237423"/>
    </source>
</evidence>
<sequence>MTKKLSKLKEKIYCKTELEVLSEVIDYSNKMIFERGDNNYQSVRRHAYGKTVVIDTEYKGRLEFRLTSTSAPGPSEASGLATPHSSIGRLCSFIRPGFESESKLWGEYRVAEIRLFDRYSGQQFEDNIRNFLRMEVHGDYGDAEITDLRRNLHGQIITLPSLETEKRPLTELDLARQHIESDLSSELTKTKPLPPEVEILHMTIVEDDEFDIGGVIEIDDSDELDDTRQDQAEEYFGLNEVFYVNRTLDQEKIVSRSPFGPMFVEGVAGSGKTSAALGRAKMLCDFNVEHAIDEESFREVVGDHLDYWAEKYAGQFSQDSSVGFVRTGELIQYLRETCRRIDLSHLPILEYKELQSKLRQHRKLERSGVPGWRWTGLSEPRNSHVETTMDWFFAADQAIANKIGNSLIASLPSAEIIADRFKPEHRSIALRVAKAAIDYLSEKLNSIESSLRQPKGSGRFALDGLAEQIYRVIQETRNHVLSASVYWFDDGNQAFFSSTESAMATQLINQKVPLFHRSSALLVFTNEDGLIDSSLCLMTQDGQLLDWDENARSLLVEGKALVKDEHGTNFKAVHFSHEKLYFGLLSEATEKIYVSREGRLKALLLKRGLGRQKLHLLPTEAPLPEEVAEEEQSDEGQIDIQNNSINVKTRSIDNQIVRSLNNKLLNPLAYIADTYLETLLNYPHFYPDPIVANNILKQLQNKKLAEIDIDLLLCLSHLIGRGFQGKSALFKEPPFYQSVFIDEVQDFTEQQIYLMAGQARPEYQAVTVVGDIGQKLHHGSHIDIPACFPGRIVPHVSLRENIRQLESPGLALFSACFRAKLHEKSQELIISEDLKRRLEQRHGSIRGPESINYMTVAEMDQKIVEILQEVPRGQTAAVILPNADMAAETHNRLRPSLTENLIDTELSERLDLSRRHLRHFTSVLNAKGLEFDMVVLPYIENYDLYEASQVNRLYVGITRARKRLIFLNLESSPPTPLDEVWQCYNAEICQINSVI</sequence>
<dbReference type="GO" id="GO:0003677">
    <property type="term" value="F:DNA binding"/>
    <property type="evidence" value="ECO:0007669"/>
    <property type="project" value="UniProtKB-KW"/>
</dbReference>
<accession>A0A2S5CFZ9</accession>
<evidence type="ECO:0000256" key="1">
    <source>
        <dbReference type="ARBA" id="ARBA00022741"/>
    </source>
</evidence>
<keyword evidence="1" id="KW-0547">Nucleotide-binding</keyword>
<dbReference type="InterPro" id="IPR027785">
    <property type="entry name" value="UvrD-like_helicase_C"/>
</dbReference>
<dbReference type="Proteomes" id="UP000237423">
    <property type="component" value="Unassembled WGS sequence"/>
</dbReference>
<name>A0A2S5CFZ9_9GAMM</name>
<gene>
    <name evidence="8" type="ORF">AADEFJLK_04486</name>
</gene>
<dbReference type="Gene3D" id="1.10.10.160">
    <property type="match status" value="1"/>
</dbReference>
<evidence type="ECO:0000256" key="5">
    <source>
        <dbReference type="ARBA" id="ARBA00023125"/>
    </source>
</evidence>
<dbReference type="PANTHER" id="PTHR11070:SF2">
    <property type="entry name" value="ATP-DEPENDENT DNA HELICASE SRS2"/>
    <property type="match status" value="1"/>
</dbReference>
<dbReference type="GO" id="GO:0000725">
    <property type="term" value="P:recombinational repair"/>
    <property type="evidence" value="ECO:0007669"/>
    <property type="project" value="TreeGrafter"/>
</dbReference>
<evidence type="ECO:0000259" key="7">
    <source>
        <dbReference type="Pfam" id="PF13538"/>
    </source>
</evidence>
<keyword evidence="5" id="KW-0238">DNA-binding</keyword>
<evidence type="ECO:0000256" key="3">
    <source>
        <dbReference type="ARBA" id="ARBA00022806"/>
    </source>
</evidence>
<dbReference type="RefSeq" id="WP_103975880.1">
    <property type="nucleotide sequence ID" value="NZ_PGFZ01000026.1"/>
</dbReference>
<keyword evidence="3" id="KW-0347">Helicase</keyword>
<feature type="domain" description="UvrD-like helicase C-terminal" evidence="7">
    <location>
        <begin position="920"/>
        <end position="966"/>
    </location>
</feature>
<protein>
    <recommendedName>
        <fullName evidence="6">DNA 3'-5' helicase II</fullName>
    </recommendedName>
</protein>
<dbReference type="PANTHER" id="PTHR11070">
    <property type="entry name" value="UVRD / RECB / PCRA DNA HELICASE FAMILY MEMBER"/>
    <property type="match status" value="1"/>
</dbReference>
<keyword evidence="2" id="KW-0378">Hydrolase</keyword>
<dbReference type="InterPro" id="IPR027417">
    <property type="entry name" value="P-loop_NTPase"/>
</dbReference>
<dbReference type="InterPro" id="IPR000212">
    <property type="entry name" value="DNA_helicase_UvrD/REP"/>
</dbReference>